<name>A0AAP3DK84_BRELA</name>
<dbReference type="Proteomes" id="UP001077662">
    <property type="component" value="Unassembled WGS sequence"/>
</dbReference>
<sequence>MNQWHIPLLAVDGGGTKSLAMLLTYNQQVLGTGRAGSCNYHGKGVEPATYELKMAIRRAMNEAMPPQLQDHSQTNASLQVDCAVFGLAGLDTSYDRAILLKLVNQVLFDLNIQIKQLVVENDCVAALIGATCGKPGILAIAGTGSIVCGIGTDGKRGRVGGWGHLVGDEGSGYWIGNQALSAIFRASDGRLDTTLLTDEVLAYLQMDDVEQLFHWVYNEKTYSVDRVGELSRLVSKAAQQGDQTAHKILEKAADELFTGIKIVMDQLDLQEQACHIILQGGVLKHEPLVRQRLIQLISEHAPKAIVDDNEQEPIKGVIAMGFSAMRNH</sequence>
<organism evidence="2 3">
    <name type="scientific">Brevibacillus laterosporus</name>
    <name type="common">Bacillus laterosporus</name>
    <dbReference type="NCBI Taxonomy" id="1465"/>
    <lineage>
        <taxon>Bacteria</taxon>
        <taxon>Bacillati</taxon>
        <taxon>Bacillota</taxon>
        <taxon>Bacilli</taxon>
        <taxon>Bacillales</taxon>
        <taxon>Paenibacillaceae</taxon>
        <taxon>Brevibacillus</taxon>
    </lineage>
</organism>
<dbReference type="Gene3D" id="3.30.420.40">
    <property type="match status" value="2"/>
</dbReference>
<protein>
    <submittedName>
        <fullName evidence="2">N-acetylglucosamine kinase</fullName>
    </submittedName>
</protein>
<gene>
    <name evidence="2" type="ORF">O0554_17015</name>
</gene>
<dbReference type="InterPro" id="IPR052519">
    <property type="entry name" value="Euk-type_GlcNAc_Kinase"/>
</dbReference>
<keyword evidence="2" id="KW-0808">Transferase</keyword>
<accession>A0AAP3DK84</accession>
<dbReference type="Pfam" id="PF01869">
    <property type="entry name" value="BcrAD_BadFG"/>
    <property type="match status" value="1"/>
</dbReference>
<evidence type="ECO:0000259" key="1">
    <source>
        <dbReference type="Pfam" id="PF01869"/>
    </source>
</evidence>
<evidence type="ECO:0000313" key="2">
    <source>
        <dbReference type="EMBL" id="MCZ0808595.1"/>
    </source>
</evidence>
<comment type="caution">
    <text evidence="2">The sequence shown here is derived from an EMBL/GenBank/DDBJ whole genome shotgun (WGS) entry which is preliminary data.</text>
</comment>
<dbReference type="PANTHER" id="PTHR43190:SF3">
    <property type="entry name" value="N-ACETYL-D-GLUCOSAMINE KINASE"/>
    <property type="match status" value="1"/>
</dbReference>
<reference evidence="2" key="1">
    <citation type="submission" date="2022-09" db="EMBL/GenBank/DDBJ databases">
        <title>Genome analysis and characterization of larvicidal activity of Brevibacillus strains.</title>
        <authorList>
            <person name="Patrusheva E.V."/>
            <person name="Izotova A.O."/>
            <person name="Toshchakov S.V."/>
            <person name="Sineoky S.P."/>
        </authorList>
    </citation>
    <scope>NUCLEOTIDE SEQUENCE</scope>
    <source>
        <strain evidence="2">VKPM_B-13247</strain>
    </source>
</reference>
<dbReference type="InterPro" id="IPR043129">
    <property type="entry name" value="ATPase_NBD"/>
</dbReference>
<proteinExistence type="predicted"/>
<dbReference type="PANTHER" id="PTHR43190">
    <property type="entry name" value="N-ACETYL-D-GLUCOSAMINE KINASE"/>
    <property type="match status" value="1"/>
</dbReference>
<dbReference type="EMBL" id="JAPTNE010000022">
    <property type="protein sequence ID" value="MCZ0808595.1"/>
    <property type="molecule type" value="Genomic_DNA"/>
</dbReference>
<dbReference type="SUPFAM" id="SSF53067">
    <property type="entry name" value="Actin-like ATPase domain"/>
    <property type="match status" value="2"/>
</dbReference>
<dbReference type="GO" id="GO:0016301">
    <property type="term" value="F:kinase activity"/>
    <property type="evidence" value="ECO:0007669"/>
    <property type="project" value="UniProtKB-KW"/>
</dbReference>
<keyword evidence="2" id="KW-0418">Kinase</keyword>
<dbReference type="RefSeq" id="WP_258434112.1">
    <property type="nucleotide sequence ID" value="NZ_JANSGW010000022.1"/>
</dbReference>
<dbReference type="CDD" id="cd24007">
    <property type="entry name" value="ASKHA_NBD_eukNAGK-like"/>
    <property type="match status" value="1"/>
</dbReference>
<evidence type="ECO:0000313" key="3">
    <source>
        <dbReference type="Proteomes" id="UP001077662"/>
    </source>
</evidence>
<feature type="domain" description="ATPase BadF/BadG/BcrA/BcrD type" evidence="1">
    <location>
        <begin position="11"/>
        <end position="316"/>
    </location>
</feature>
<dbReference type="AlphaFoldDB" id="A0AAP3DK84"/>
<dbReference type="InterPro" id="IPR002731">
    <property type="entry name" value="ATPase_BadF"/>
</dbReference>